<dbReference type="PANTHER" id="PTHR30461">
    <property type="entry name" value="DNA-INVERTASE FROM LAMBDOID PROPHAGE"/>
    <property type="match status" value="1"/>
</dbReference>
<dbReference type="RefSeq" id="WP_225978783.1">
    <property type="nucleotide sequence ID" value="NZ_BJFL01000052.1"/>
</dbReference>
<dbReference type="InterPro" id="IPR050639">
    <property type="entry name" value="SSR_resolvase"/>
</dbReference>
<evidence type="ECO:0000313" key="6">
    <source>
        <dbReference type="Proteomes" id="UP000298860"/>
    </source>
</evidence>
<accession>A0A4D4JDK7</accession>
<dbReference type="GO" id="GO:0003677">
    <property type="term" value="F:DNA binding"/>
    <property type="evidence" value="ECO:0007669"/>
    <property type="project" value="UniProtKB-KW"/>
</dbReference>
<feature type="region of interest" description="Disordered" evidence="3">
    <location>
        <begin position="34"/>
        <end position="58"/>
    </location>
</feature>
<dbReference type="PANTHER" id="PTHR30461:SF2">
    <property type="entry name" value="SERINE RECOMBINASE PINE-RELATED"/>
    <property type="match status" value="1"/>
</dbReference>
<reference evidence="6" key="1">
    <citation type="submission" date="2019-04" db="EMBL/GenBank/DDBJ databases">
        <title>Draft genome sequence of Pseudonocardiaceae bacterium SL3-2-4.</title>
        <authorList>
            <person name="Ningsih F."/>
            <person name="Yokota A."/>
            <person name="Sakai Y."/>
            <person name="Nanatani K."/>
            <person name="Yabe S."/>
            <person name="Oetari A."/>
            <person name="Sjamsuridzal W."/>
        </authorList>
    </citation>
    <scope>NUCLEOTIDE SEQUENCE [LARGE SCALE GENOMIC DNA]</scope>
    <source>
        <strain evidence="6">SL3-2-4</strain>
    </source>
</reference>
<dbReference type="EMBL" id="BJFL01000052">
    <property type="protein sequence ID" value="GDY33714.1"/>
    <property type="molecule type" value="Genomic_DNA"/>
</dbReference>
<gene>
    <name evidence="5" type="ORF">GTS_53470</name>
</gene>
<dbReference type="Gene3D" id="3.90.1750.20">
    <property type="entry name" value="Putative Large Serine Recombinase, Chain B, Domain 2"/>
    <property type="match status" value="1"/>
</dbReference>
<evidence type="ECO:0000256" key="1">
    <source>
        <dbReference type="ARBA" id="ARBA00023125"/>
    </source>
</evidence>
<keyword evidence="1" id="KW-0238">DNA-binding</keyword>
<protein>
    <recommendedName>
        <fullName evidence="4">Recombinase zinc beta ribbon domain-containing protein</fullName>
    </recommendedName>
</protein>
<comment type="caution">
    <text evidence="5">The sequence shown here is derived from an EMBL/GenBank/DDBJ whole genome shotgun (WGS) entry which is preliminary data.</text>
</comment>
<evidence type="ECO:0000256" key="3">
    <source>
        <dbReference type="SAM" id="MobiDB-lite"/>
    </source>
</evidence>
<organism evidence="5 6">
    <name type="scientific">Gandjariella thermophila</name>
    <dbReference type="NCBI Taxonomy" id="1931992"/>
    <lineage>
        <taxon>Bacteria</taxon>
        <taxon>Bacillati</taxon>
        <taxon>Actinomycetota</taxon>
        <taxon>Actinomycetes</taxon>
        <taxon>Pseudonocardiales</taxon>
        <taxon>Pseudonocardiaceae</taxon>
        <taxon>Gandjariella</taxon>
    </lineage>
</organism>
<keyword evidence="2" id="KW-0233">DNA recombination</keyword>
<dbReference type="Proteomes" id="UP000298860">
    <property type="component" value="Unassembled WGS sequence"/>
</dbReference>
<evidence type="ECO:0000256" key="2">
    <source>
        <dbReference type="ARBA" id="ARBA00023172"/>
    </source>
</evidence>
<dbReference type="Pfam" id="PF13408">
    <property type="entry name" value="Zn_ribbon_recom"/>
    <property type="match status" value="1"/>
</dbReference>
<sequence>MAFISGSGEFHAALSGLVASGVVFQFPRAVTRREGRRADRGHGVRRRGRGRSRSRVGQLREVQTGGDAVQQAVKAELETGVLVISNGYAFFGRWNKQETLLDPDDVAAGHVTRFRRSNPDRIVRSRRPAHPAIVSVEDFTQAQLMRRSKSAGGLRTARKTERGGRPTTRAYLFRGRIRCAVCGRKMEASPRKHGMYYRCPARTLAPGSPVLETHPPAVYLREDLIRDAVNGWLAKVFARENVDATVAALVASQHGRGEPDGRERAKKRLTDAEARLRRFQDAIAAGVDPAALVDSINQAQAERAAAQAEVRNAPAPNVISDAEVYARIDSLPDDVGAAVSSARPDRLATLYMVVDLQVRYVPAEHVADVSIRPLGRVNSACVRGASCTLTTRLRLPDLSW</sequence>
<keyword evidence="6" id="KW-1185">Reference proteome</keyword>
<evidence type="ECO:0000313" key="5">
    <source>
        <dbReference type="EMBL" id="GDY33714.1"/>
    </source>
</evidence>
<proteinExistence type="predicted"/>
<name>A0A4D4JDK7_9PSEU</name>
<evidence type="ECO:0000259" key="4">
    <source>
        <dbReference type="Pfam" id="PF13408"/>
    </source>
</evidence>
<dbReference type="AlphaFoldDB" id="A0A4D4JDK7"/>
<feature type="domain" description="Recombinase zinc beta ribbon" evidence="4">
    <location>
        <begin position="172"/>
        <end position="229"/>
    </location>
</feature>
<dbReference type="InterPro" id="IPR038109">
    <property type="entry name" value="DNA_bind_recomb_sf"/>
</dbReference>
<feature type="compositionally biased region" description="Basic residues" evidence="3">
    <location>
        <begin position="43"/>
        <end position="54"/>
    </location>
</feature>
<dbReference type="InterPro" id="IPR025827">
    <property type="entry name" value="Zn_ribbon_recom_dom"/>
</dbReference>
<dbReference type="GO" id="GO:0000150">
    <property type="term" value="F:DNA strand exchange activity"/>
    <property type="evidence" value="ECO:0007669"/>
    <property type="project" value="TreeGrafter"/>
</dbReference>